<gene>
    <name evidence="5" type="ordered locus">Marme_0426</name>
</gene>
<evidence type="ECO:0000256" key="1">
    <source>
        <dbReference type="ARBA" id="ARBA00022553"/>
    </source>
</evidence>
<dbReference type="SMART" id="SM00448">
    <property type="entry name" value="REC"/>
    <property type="match status" value="1"/>
</dbReference>
<feature type="modified residue" description="4-aspartylphosphate" evidence="3">
    <location>
        <position position="56"/>
    </location>
</feature>
<dbReference type="RefSeq" id="WP_013659631.1">
    <property type="nucleotide sequence ID" value="NC_015276.1"/>
</dbReference>
<evidence type="ECO:0000256" key="2">
    <source>
        <dbReference type="ARBA" id="ARBA00023012"/>
    </source>
</evidence>
<dbReference type="CDD" id="cd17541">
    <property type="entry name" value="REC_CheB-like"/>
    <property type="match status" value="1"/>
</dbReference>
<dbReference type="PANTHER" id="PTHR44591">
    <property type="entry name" value="STRESS RESPONSE REGULATOR PROTEIN 1"/>
    <property type="match status" value="1"/>
</dbReference>
<dbReference type="Proteomes" id="UP000001062">
    <property type="component" value="Chromosome"/>
</dbReference>
<reference evidence="5 6" key="1">
    <citation type="journal article" date="2012" name="Stand. Genomic Sci.">
        <title>Complete genome sequence of the melanogenic marine bacterium Marinomonas mediterranea type strain (MMB-1(T)).</title>
        <authorList>
            <person name="Lucas-Elio P."/>
            <person name="Goodwin L."/>
            <person name="Woyke T."/>
            <person name="Pitluck S."/>
            <person name="Nolan M."/>
            <person name="Kyrpides N.C."/>
            <person name="Detter J.C."/>
            <person name="Copeland A."/>
            <person name="Teshima H."/>
            <person name="Bruce D."/>
            <person name="Detter C."/>
            <person name="Tapia R."/>
            <person name="Han S."/>
            <person name="Land M.L."/>
            <person name="Ivanova N."/>
            <person name="Mikhailova N."/>
            <person name="Johnston A.W."/>
            <person name="Sanchez-Amat A."/>
        </authorList>
    </citation>
    <scope>NUCLEOTIDE SEQUENCE [LARGE SCALE GENOMIC DNA]</scope>
    <source>
        <strain evidence="6">ATCC 700492 / JCM 21426 / NBRC 103028 / MMB-1</strain>
    </source>
</reference>
<dbReference type="eggNOG" id="COG2201">
    <property type="taxonomic scope" value="Bacteria"/>
</dbReference>
<keyword evidence="6" id="KW-1185">Reference proteome</keyword>
<dbReference type="PATRIC" id="fig|717774.3.peg.439"/>
<protein>
    <submittedName>
        <fullName evidence="5">Response regulator receiver protein</fullName>
    </submittedName>
</protein>
<evidence type="ECO:0000313" key="6">
    <source>
        <dbReference type="Proteomes" id="UP000001062"/>
    </source>
</evidence>
<organism evidence="5 6">
    <name type="scientific">Marinomonas mediterranea (strain ATCC 700492 / JCM 21426 / NBRC 103028 / MMB-1)</name>
    <dbReference type="NCBI Taxonomy" id="717774"/>
    <lineage>
        <taxon>Bacteria</taxon>
        <taxon>Pseudomonadati</taxon>
        <taxon>Pseudomonadota</taxon>
        <taxon>Gammaproteobacteria</taxon>
        <taxon>Oceanospirillales</taxon>
        <taxon>Oceanospirillaceae</taxon>
        <taxon>Marinomonas</taxon>
    </lineage>
</organism>
<dbReference type="OrthoDB" id="5703386at2"/>
<dbReference type="InterPro" id="IPR050595">
    <property type="entry name" value="Bact_response_regulator"/>
</dbReference>
<dbReference type="STRING" id="717774.Marme_0426"/>
<dbReference type="PANTHER" id="PTHR44591:SF14">
    <property type="entry name" value="PROTEIN PILG"/>
    <property type="match status" value="1"/>
</dbReference>
<sequence>MSKVKILVVDDSISLRTISKKILSGQDDFNVIGEAADGAQALELLKTVEPDVIILDLVMPIMDGKETLSKIMERGHKAKVVIASSVGGEDSVEECLKLGATSYVQKPYEHEDLVRVVRLANAS</sequence>
<dbReference type="Gene3D" id="3.40.50.2300">
    <property type="match status" value="1"/>
</dbReference>
<evidence type="ECO:0000259" key="4">
    <source>
        <dbReference type="PROSITE" id="PS50110"/>
    </source>
</evidence>
<evidence type="ECO:0000256" key="3">
    <source>
        <dbReference type="PROSITE-ProRule" id="PRU00169"/>
    </source>
</evidence>
<accession>F2JYV0</accession>
<keyword evidence="2" id="KW-0902">Two-component regulatory system</keyword>
<name>F2JYV0_MARM1</name>
<dbReference type="HOGENOM" id="CLU_000445_69_15_6"/>
<dbReference type="EMBL" id="CP002583">
    <property type="protein sequence ID" value="ADZ89725.1"/>
    <property type="molecule type" value="Genomic_DNA"/>
</dbReference>
<dbReference type="InterPro" id="IPR011006">
    <property type="entry name" value="CheY-like_superfamily"/>
</dbReference>
<dbReference type="InterPro" id="IPR001789">
    <property type="entry name" value="Sig_transdc_resp-reg_receiver"/>
</dbReference>
<dbReference type="SUPFAM" id="SSF52172">
    <property type="entry name" value="CheY-like"/>
    <property type="match status" value="1"/>
</dbReference>
<dbReference type="KEGG" id="mme:Marme_0426"/>
<dbReference type="AlphaFoldDB" id="F2JYV0"/>
<keyword evidence="1 3" id="KW-0597">Phosphoprotein</keyword>
<dbReference type="Pfam" id="PF00072">
    <property type="entry name" value="Response_reg"/>
    <property type="match status" value="1"/>
</dbReference>
<dbReference type="GO" id="GO:0000160">
    <property type="term" value="P:phosphorelay signal transduction system"/>
    <property type="evidence" value="ECO:0007669"/>
    <property type="project" value="UniProtKB-KW"/>
</dbReference>
<proteinExistence type="predicted"/>
<feature type="domain" description="Response regulatory" evidence="4">
    <location>
        <begin position="5"/>
        <end position="121"/>
    </location>
</feature>
<evidence type="ECO:0000313" key="5">
    <source>
        <dbReference type="EMBL" id="ADZ89725.1"/>
    </source>
</evidence>
<dbReference type="PROSITE" id="PS50110">
    <property type="entry name" value="RESPONSE_REGULATORY"/>
    <property type="match status" value="1"/>
</dbReference>